<comment type="caution">
    <text evidence="3">The sequence shown here is derived from an EMBL/GenBank/DDBJ whole genome shotgun (WGS) entry which is preliminary data.</text>
</comment>
<sequence length="764" mass="83642">MTNLAADLKLERALMASGQERPDGEGCLICYLYIGLPVERNARINVCCTKLVCNGCILATRHQRGMLSDKYPFCRTNLAVDEPSLLAMIRKRADKGDTGAISFLGSLYEEENFRSLNFIKEMFKEGYTTKTQYAEALIGYHDAMEEMKSAWREEAKRLGRLVNKHGQVEIHSPSFLFYELTCEPSLSIGKMKFAPVSLSVLFASSALGQEDKKEHYLVGLLNYPNSYIPEVLQGVSSGNAIPVGDQMWSSAPNVPFTDVPGVGFSDMELYYDADGNVVKGEYFCLSDNGFGSSDNSADYPLNIQHLKIQKPFTYRHAETTFEKYTEVTNIGTALIHDPDQYIKWENGADIQVTYGVPDETWDEYVNLRVLTGRDFDPEGLAVISQECAVLGDEMMPAIFMVNPTTGVVLSPFVRTPDIDEKGAFNGKFLSTRSDKVHCSMEAVEADTCSSVESSVVDDSEYTKSGGYEGFSLLADGTIAAFLEKKSGDTDLSGEPGVRVYHVVPGDCSSGSEPEFAKFFGFYKVGAGNIADVSTIPGSSRFVAVIERNGFPSGHMWPGAGNPANHLCVVDLLDVDEDMVFKNKKCILNYHNIDDPWDADGNGIFKYGHTQVTNEALVVVDDYCFIAGTDTNYPWTNQFAISDSAEFFQEVSDARFMVVCFVEPVFSTDYTLLKELGPEISAEEAPVEETEDAKAPVSEPASEPVSEPEVEEVAGVPDTETGEAAPAPSVSRAGNVRNLREESTYSMSLAAGGLLLAAGGFFLAN</sequence>
<keyword evidence="4" id="KW-1185">Reference proteome</keyword>
<proteinExistence type="predicted"/>
<protein>
    <recommendedName>
        <fullName evidence="2">Phytase-like domain-containing protein</fullName>
    </recommendedName>
</protein>
<dbReference type="Pfam" id="PF13449">
    <property type="entry name" value="Phytase-like"/>
    <property type="match status" value="1"/>
</dbReference>
<organism evidence="3 4">
    <name type="scientific">Thalassiosira oceanica</name>
    <name type="common">Marine diatom</name>
    <dbReference type="NCBI Taxonomy" id="159749"/>
    <lineage>
        <taxon>Eukaryota</taxon>
        <taxon>Sar</taxon>
        <taxon>Stramenopiles</taxon>
        <taxon>Ochrophyta</taxon>
        <taxon>Bacillariophyta</taxon>
        <taxon>Coscinodiscophyceae</taxon>
        <taxon>Thalassiosirophycidae</taxon>
        <taxon>Thalassiosirales</taxon>
        <taxon>Thalassiosiraceae</taxon>
        <taxon>Thalassiosira</taxon>
    </lineage>
</organism>
<evidence type="ECO:0000313" key="3">
    <source>
        <dbReference type="EMBL" id="EJK63303.1"/>
    </source>
</evidence>
<dbReference type="InterPro" id="IPR027372">
    <property type="entry name" value="Phytase-like_dom"/>
</dbReference>
<gene>
    <name evidence="3" type="ORF">THAOC_16044</name>
</gene>
<evidence type="ECO:0000313" key="4">
    <source>
        <dbReference type="Proteomes" id="UP000266841"/>
    </source>
</evidence>
<evidence type="ECO:0000259" key="2">
    <source>
        <dbReference type="Pfam" id="PF13449"/>
    </source>
</evidence>
<reference evidence="3 4" key="1">
    <citation type="journal article" date="2012" name="Genome Biol.">
        <title>Genome and low-iron response of an oceanic diatom adapted to chronic iron limitation.</title>
        <authorList>
            <person name="Lommer M."/>
            <person name="Specht M."/>
            <person name="Roy A.S."/>
            <person name="Kraemer L."/>
            <person name="Andreson R."/>
            <person name="Gutowska M.A."/>
            <person name="Wolf J."/>
            <person name="Bergner S.V."/>
            <person name="Schilhabel M.B."/>
            <person name="Klostermeier U.C."/>
            <person name="Beiko R.G."/>
            <person name="Rosenstiel P."/>
            <person name="Hippler M."/>
            <person name="Laroche J."/>
        </authorList>
    </citation>
    <scope>NUCLEOTIDE SEQUENCE [LARGE SCALE GENOMIC DNA]</scope>
    <source>
        <strain evidence="3 4">CCMP1005</strain>
    </source>
</reference>
<feature type="compositionally biased region" description="Acidic residues" evidence="1">
    <location>
        <begin position="681"/>
        <end position="690"/>
    </location>
</feature>
<feature type="compositionally biased region" description="Low complexity" evidence="1">
    <location>
        <begin position="694"/>
        <end position="704"/>
    </location>
</feature>
<feature type="domain" description="Phytase-like" evidence="2">
    <location>
        <begin position="278"/>
        <end position="548"/>
    </location>
</feature>
<accession>K0SB19</accession>
<dbReference type="eggNOG" id="ENOG502QUFD">
    <property type="taxonomic scope" value="Eukaryota"/>
</dbReference>
<name>K0SB19_THAOC</name>
<dbReference type="AlphaFoldDB" id="K0SB19"/>
<feature type="region of interest" description="Disordered" evidence="1">
    <location>
        <begin position="681"/>
        <end position="734"/>
    </location>
</feature>
<evidence type="ECO:0000256" key="1">
    <source>
        <dbReference type="SAM" id="MobiDB-lite"/>
    </source>
</evidence>
<dbReference type="Proteomes" id="UP000266841">
    <property type="component" value="Unassembled WGS sequence"/>
</dbReference>
<dbReference type="OrthoDB" id="38803at2759"/>
<dbReference type="EMBL" id="AGNL01018330">
    <property type="protein sequence ID" value="EJK63303.1"/>
    <property type="molecule type" value="Genomic_DNA"/>
</dbReference>